<organism evidence="1 2">
    <name type="scientific">Panagrolaimus sp. PS1159</name>
    <dbReference type="NCBI Taxonomy" id="55785"/>
    <lineage>
        <taxon>Eukaryota</taxon>
        <taxon>Metazoa</taxon>
        <taxon>Ecdysozoa</taxon>
        <taxon>Nematoda</taxon>
        <taxon>Chromadorea</taxon>
        <taxon>Rhabditida</taxon>
        <taxon>Tylenchina</taxon>
        <taxon>Panagrolaimomorpha</taxon>
        <taxon>Panagrolaimoidea</taxon>
        <taxon>Panagrolaimidae</taxon>
        <taxon>Panagrolaimus</taxon>
    </lineage>
</organism>
<proteinExistence type="predicted"/>
<dbReference type="WBParaSite" id="PS1159_v2.g20785.t2">
    <property type="protein sequence ID" value="PS1159_v2.g20785.t2"/>
    <property type="gene ID" value="PS1159_v2.g20785"/>
</dbReference>
<evidence type="ECO:0000313" key="2">
    <source>
        <dbReference type="WBParaSite" id="PS1159_v2.g20785.t2"/>
    </source>
</evidence>
<name>A0AC35FTU2_9BILA</name>
<dbReference type="Proteomes" id="UP000887580">
    <property type="component" value="Unplaced"/>
</dbReference>
<sequence>MASSMSTAAIVKLNIGDKIKDQFVVQKKLGEGACGTVYLVRGIKHAKLYAAMKAEPVLQNKDDEILKMEVFVLKKLQKSKHACKILMSGRTSTYSFVIMSLLGKELGELRRRMPDRKMTLSTVLRIGIQSIAAIHDLHEAGFIHRDIKTLSTVLRIGIQSTAAIHDLHEAGFIHRDIKPANFSNGHARKDVIYLFDFGLARQIFLPDKNGNMKLREPRPKVSFRGTVRYCSINVHHYKEQGRHDDLISMLFMCIELLIRNLPWKGLARKDSGALKERISDKILFQGCPPSFNEIFNILKKTTYYDTPAYEHIKELLKKDMKTFKCKMDDPYDWANFTAKNVHDGKTRVKKVDERAEKEKTEDTDTLRHISESIETEPSEDNNNEEEKGCAKEDTLEGVKDC</sequence>
<evidence type="ECO:0000313" key="1">
    <source>
        <dbReference type="Proteomes" id="UP000887580"/>
    </source>
</evidence>
<protein>
    <submittedName>
        <fullName evidence="2">Protein kinase domain-containing protein</fullName>
    </submittedName>
</protein>
<reference evidence="2" key="1">
    <citation type="submission" date="2022-11" db="UniProtKB">
        <authorList>
            <consortium name="WormBaseParasite"/>
        </authorList>
    </citation>
    <scope>IDENTIFICATION</scope>
</reference>
<accession>A0AC35FTU2</accession>